<name>A0A4R7VD07_9PSEU</name>
<feature type="region of interest" description="Disordered" evidence="7">
    <location>
        <begin position="482"/>
        <end position="519"/>
    </location>
</feature>
<evidence type="ECO:0000259" key="9">
    <source>
        <dbReference type="Pfam" id="PF02706"/>
    </source>
</evidence>
<evidence type="ECO:0000256" key="2">
    <source>
        <dbReference type="ARBA" id="ARBA00006683"/>
    </source>
</evidence>
<evidence type="ECO:0000256" key="8">
    <source>
        <dbReference type="SAM" id="Phobius"/>
    </source>
</evidence>
<keyword evidence="5 8" id="KW-1133">Transmembrane helix</keyword>
<keyword evidence="11" id="KW-1185">Reference proteome</keyword>
<sequence length="519" mass="54578">MTMKPETSQPQHLLDFTRLWTAIRRGRRLWVAFALLGFLGGGVLTVLVPPAPTAVVQILVVHEEDSPADGGSLIRTDVSLLMTSRIAGLAAKRLKIDEQPEDFLKDYEGVAVTNSILQITVKAPSGAEAARRAKGLAEAFIADHVGRVQAGATAEAKAYTDQQAQVQKDLDGVNAQISGAEAAQNNRNNNDDDEDNADAPQPNAANLDTLYARRAELSNQITQLTQQAQQAGLGAPRVAAGTQIVDEPRPVRVSLKTTGATNGGIGLVLGLVVGVAIAAVGGVVRDKPVLRRDIAENLGASVIAELPRRQRRFLPGKKLTQTRKRVAATLVRLAKDGSAPVSVLELGAAPLATALASDIAAELAAEKPVALVADLEITNPPTETAHPVRVIGGDDTSAPQSGEARIGVGSVAPGTAWTDLPHLGSETVLVVKAGYANTAWLHTVGRQLADAGIPIVGVVLADPDRRDKSDGTLWDGLHTALRGRQKHKSANNGHTTNGTNVHDLPTKRFAPVRPAEKKG</sequence>
<evidence type="ECO:0000256" key="4">
    <source>
        <dbReference type="ARBA" id="ARBA00022692"/>
    </source>
</evidence>
<feature type="transmembrane region" description="Helical" evidence="8">
    <location>
        <begin position="29"/>
        <end position="48"/>
    </location>
</feature>
<feature type="transmembrane region" description="Helical" evidence="8">
    <location>
        <begin position="264"/>
        <end position="284"/>
    </location>
</feature>
<evidence type="ECO:0000256" key="3">
    <source>
        <dbReference type="ARBA" id="ARBA00022475"/>
    </source>
</evidence>
<feature type="region of interest" description="Disordered" evidence="7">
    <location>
        <begin position="182"/>
        <end position="203"/>
    </location>
</feature>
<dbReference type="AlphaFoldDB" id="A0A4R7VD07"/>
<keyword evidence="4 8" id="KW-0812">Transmembrane</keyword>
<organism evidence="10 11">
    <name type="scientific">Actinophytocola oryzae</name>
    <dbReference type="NCBI Taxonomy" id="502181"/>
    <lineage>
        <taxon>Bacteria</taxon>
        <taxon>Bacillati</taxon>
        <taxon>Actinomycetota</taxon>
        <taxon>Actinomycetes</taxon>
        <taxon>Pseudonocardiales</taxon>
        <taxon>Pseudonocardiaceae</taxon>
    </lineage>
</organism>
<feature type="domain" description="Polysaccharide chain length determinant N-terminal" evidence="9">
    <location>
        <begin position="14"/>
        <end position="82"/>
    </location>
</feature>
<dbReference type="GO" id="GO:0005886">
    <property type="term" value="C:plasma membrane"/>
    <property type="evidence" value="ECO:0007669"/>
    <property type="project" value="UniProtKB-SubCell"/>
</dbReference>
<evidence type="ECO:0000256" key="1">
    <source>
        <dbReference type="ARBA" id="ARBA00004651"/>
    </source>
</evidence>
<evidence type="ECO:0000256" key="7">
    <source>
        <dbReference type="SAM" id="MobiDB-lite"/>
    </source>
</evidence>
<comment type="similarity">
    <text evidence="2">Belongs to the CpsC/CapA family.</text>
</comment>
<comment type="caution">
    <text evidence="10">The sequence shown here is derived from an EMBL/GenBank/DDBJ whole genome shotgun (WGS) entry which is preliminary data.</text>
</comment>
<dbReference type="PANTHER" id="PTHR32309:SF31">
    <property type="entry name" value="CAPSULAR EXOPOLYSACCHARIDE FAMILY"/>
    <property type="match status" value="1"/>
</dbReference>
<evidence type="ECO:0000256" key="6">
    <source>
        <dbReference type="ARBA" id="ARBA00023136"/>
    </source>
</evidence>
<dbReference type="EMBL" id="SOCP01000010">
    <property type="protein sequence ID" value="TDV46907.1"/>
    <property type="molecule type" value="Genomic_DNA"/>
</dbReference>
<gene>
    <name evidence="10" type="ORF">CLV71_11090</name>
</gene>
<keyword evidence="3" id="KW-1003">Cell membrane</keyword>
<dbReference type="PANTHER" id="PTHR32309">
    <property type="entry name" value="TYROSINE-PROTEIN KINASE"/>
    <property type="match status" value="1"/>
</dbReference>
<proteinExistence type="inferred from homology"/>
<dbReference type="InterPro" id="IPR050445">
    <property type="entry name" value="Bact_polysacc_biosynth/exp"/>
</dbReference>
<evidence type="ECO:0000313" key="11">
    <source>
        <dbReference type="Proteomes" id="UP000294927"/>
    </source>
</evidence>
<accession>A0A4R7VD07</accession>
<feature type="compositionally biased region" description="Low complexity" evidence="7">
    <location>
        <begin position="491"/>
        <end position="500"/>
    </location>
</feature>
<reference evidence="10 11" key="1">
    <citation type="submission" date="2019-03" db="EMBL/GenBank/DDBJ databases">
        <title>Genomic Encyclopedia of Archaeal and Bacterial Type Strains, Phase II (KMG-II): from individual species to whole genera.</title>
        <authorList>
            <person name="Goeker M."/>
        </authorList>
    </citation>
    <scope>NUCLEOTIDE SEQUENCE [LARGE SCALE GENOMIC DNA]</scope>
    <source>
        <strain evidence="10 11">DSM 45499</strain>
    </source>
</reference>
<comment type="subcellular location">
    <subcellularLocation>
        <location evidence="1">Cell membrane</location>
        <topology evidence="1">Multi-pass membrane protein</topology>
    </subcellularLocation>
</comment>
<dbReference type="Pfam" id="PF02706">
    <property type="entry name" value="Wzz"/>
    <property type="match status" value="1"/>
</dbReference>
<dbReference type="InterPro" id="IPR003856">
    <property type="entry name" value="LPS_length_determ_N"/>
</dbReference>
<dbReference type="OrthoDB" id="3579861at2"/>
<protein>
    <submittedName>
        <fullName evidence="10">Subunit length determinant protein</fullName>
    </submittedName>
</protein>
<evidence type="ECO:0000256" key="5">
    <source>
        <dbReference type="ARBA" id="ARBA00022989"/>
    </source>
</evidence>
<dbReference type="Proteomes" id="UP000294927">
    <property type="component" value="Unassembled WGS sequence"/>
</dbReference>
<evidence type="ECO:0000313" key="10">
    <source>
        <dbReference type="EMBL" id="TDV46907.1"/>
    </source>
</evidence>
<keyword evidence="6 8" id="KW-0472">Membrane</keyword>